<evidence type="ECO:0000259" key="4">
    <source>
        <dbReference type="Pfam" id="PF06276"/>
    </source>
</evidence>
<keyword evidence="7" id="KW-1185">Reference proteome</keyword>
<protein>
    <submittedName>
        <fullName evidence="6">IucA/IucC family protein</fullName>
    </submittedName>
</protein>
<evidence type="ECO:0000256" key="1">
    <source>
        <dbReference type="ARBA" id="ARBA00004924"/>
    </source>
</evidence>
<evidence type="ECO:0000259" key="3">
    <source>
        <dbReference type="Pfam" id="PF04183"/>
    </source>
</evidence>
<dbReference type="InterPro" id="IPR000873">
    <property type="entry name" value="AMP-dep_synth/lig_dom"/>
</dbReference>
<dbReference type="InterPro" id="IPR042099">
    <property type="entry name" value="ANL_N_sf"/>
</dbReference>
<proteinExistence type="predicted"/>
<dbReference type="Gene3D" id="3.40.50.12780">
    <property type="entry name" value="N-terminal domain of ligase-like"/>
    <property type="match status" value="1"/>
</dbReference>
<dbReference type="InterPro" id="IPR020845">
    <property type="entry name" value="AMP-binding_CS"/>
</dbReference>
<dbReference type="InterPro" id="IPR037455">
    <property type="entry name" value="LucA/IucC-like"/>
</dbReference>
<dbReference type="InterPro" id="IPR022770">
    <property type="entry name" value="IucA/IucC-like_C"/>
</dbReference>
<name>A0ABU7T6H5_9HYPH</name>
<evidence type="ECO:0000313" key="6">
    <source>
        <dbReference type="EMBL" id="MEE7455897.1"/>
    </source>
</evidence>
<dbReference type="Pfam" id="PF04183">
    <property type="entry name" value="IucA_IucC"/>
    <property type="match status" value="1"/>
</dbReference>
<dbReference type="Gene3D" id="3.30.300.30">
    <property type="match status" value="1"/>
</dbReference>
<gene>
    <name evidence="6" type="ORF">MRSR164_03470</name>
</gene>
<comment type="caution">
    <text evidence="6">The sequence shown here is derived from an EMBL/GenBank/DDBJ whole genome shotgun (WGS) entry which is preliminary data.</text>
</comment>
<accession>A0ABU7T6H5</accession>
<evidence type="ECO:0000259" key="2">
    <source>
        <dbReference type="Pfam" id="PF00501"/>
    </source>
</evidence>
<dbReference type="SUPFAM" id="SSF56801">
    <property type="entry name" value="Acetyl-CoA synthetase-like"/>
    <property type="match status" value="1"/>
</dbReference>
<organism evidence="6 7">
    <name type="scientific">Methylobacterium radiotolerans</name>
    <dbReference type="NCBI Taxonomy" id="31998"/>
    <lineage>
        <taxon>Bacteria</taxon>
        <taxon>Pseudomonadati</taxon>
        <taxon>Pseudomonadota</taxon>
        <taxon>Alphaproteobacteria</taxon>
        <taxon>Hyphomicrobiales</taxon>
        <taxon>Methylobacteriaceae</taxon>
        <taxon>Methylobacterium</taxon>
    </lineage>
</organism>
<dbReference type="PROSITE" id="PS00455">
    <property type="entry name" value="AMP_BINDING"/>
    <property type="match status" value="1"/>
</dbReference>
<dbReference type="InterPro" id="IPR007310">
    <property type="entry name" value="Aerobactin_biosyn_IucA/IucC_N"/>
</dbReference>
<feature type="domain" description="Aerobactin siderophore biosynthesis IucA/IucC-like C-terminal" evidence="4">
    <location>
        <begin position="383"/>
        <end position="550"/>
    </location>
</feature>
<dbReference type="Proteomes" id="UP001349262">
    <property type="component" value="Unassembled WGS sequence"/>
</dbReference>
<dbReference type="InterPro" id="IPR025110">
    <property type="entry name" value="AMP-bd_C"/>
</dbReference>
<feature type="domain" description="AMP-dependent synthetase/ligase" evidence="2">
    <location>
        <begin position="685"/>
        <end position="853"/>
    </location>
</feature>
<reference evidence="6 7" key="1">
    <citation type="journal article" date="2012" name="Genet. Mol. Biol.">
        <title>Analysis of 16S rRNA and mxaF genes revealing insights into Methylobacterium niche-specific plant association.</title>
        <authorList>
            <person name="Dourado M.N."/>
            <person name="Andreote F.D."/>
            <person name="Dini-Andreote F."/>
            <person name="Conti R."/>
            <person name="Araujo J.M."/>
            <person name="Araujo W.L."/>
        </authorList>
    </citation>
    <scope>NUCLEOTIDE SEQUENCE [LARGE SCALE GENOMIC DNA]</scope>
    <source>
        <strain evidence="6 7">SR1.6/4</strain>
    </source>
</reference>
<feature type="domain" description="Aerobactin siderophore biosynthesis IucA/IucC N-terminal" evidence="3">
    <location>
        <begin position="127"/>
        <end position="362"/>
    </location>
</feature>
<dbReference type="Pfam" id="PF00501">
    <property type="entry name" value="AMP-binding"/>
    <property type="match status" value="1"/>
</dbReference>
<dbReference type="Gene3D" id="1.10.510.40">
    <property type="match status" value="1"/>
</dbReference>
<dbReference type="EMBL" id="MLBY01000002">
    <property type="protein sequence ID" value="MEE7455897.1"/>
    <property type="molecule type" value="Genomic_DNA"/>
</dbReference>
<dbReference type="InterPro" id="IPR045851">
    <property type="entry name" value="AMP-bd_C_sf"/>
</dbReference>
<dbReference type="Pfam" id="PF13193">
    <property type="entry name" value="AMP-binding_C"/>
    <property type="match status" value="1"/>
</dbReference>
<dbReference type="PANTHER" id="PTHR34384:SF6">
    <property type="entry name" value="STAPHYLOFERRIN B SYNTHASE"/>
    <property type="match status" value="1"/>
</dbReference>
<evidence type="ECO:0000259" key="5">
    <source>
        <dbReference type="Pfam" id="PF13193"/>
    </source>
</evidence>
<sequence length="1005" mass="109105">MPSPRETVSGPEARVLRQLAEAVLFEGLADPTGRDAARRLEWRLGGRRFRAVGRLGSFGRPRLVPGSIEAAGADGTWYAAPLAALVDALPASSERRAGLLAELEQTVALCRWNAENLSALERRALPFAQLDAALWEGHPYHPCFKARTGFTLDDHRRYGPECAEPFRLEWLGVRRDAIALALPDEETAFWHAELGSEWGLLASRLKAAGHTLDSHTLLPVHPWQMRRLEAGALRPWLADGRAVRLGPAGARYRASQSLRTLHNCDDPRAASVKLAMSLVSTSSLRILDPHFVLTGPALSNWLAGIVAGDPLLSGRDGMAVLREYAAVLADRDGPLAGQLAAIWRESPRLAPGEAAVPFNALIAREPDGTAFIGPWLARHGLRAWLDRLVEVAMLPVWHLLVAHGVALEAHGQNMILVHRDGWPERVILRDFHESAEYAPDFVADPARMPDFAAIDPAHGGPADDRFHAMRSAGVLAELVTDSLFVFNLSEISDLLARERGLDEPAFWRRLGERLQRHAAEHGLEARFARLAVDAPHLRVEALLSRKLGRDAAACSRSVPNALFPAPIPIPVSDASPGDFMIEIDGRTLGADEMEAAIQRVEDGAGLRGGSGERVAARIRDTAECLAFILAARRLGASLLPIHPALPDAGARRLAERAGCHRLFLDSLDGVPLEGAPSPVPGEGQLLQMSSGTTGEPKRIARPWSAVEREIESYVSAFTEPAEMTPVIACPITHSYGLICGLFVGLARGRAPVVLDTTNPKYLLRRLREIERPVLYTAPAMLHTLSRLLPEGERIHAAMVSGTLLPGPWFSAIRGRVVHLFQQYGCSEAGCIAVNPDLRRADTIGRPLPHHRVRAGTSAEAPAEIVVEGRRGSPGGSVRTADLGYFEPDGMLVFVARKDDTINVSGLNVYPGEVEDVVMAMPGITDAVAFARPDAFAGERVTLLFSAELPVPPRALQEWCRRYLAGHQVPVETLQLRAIPREANGKISRRAVAEQYRSGALAEAVA</sequence>
<dbReference type="Gene3D" id="6.10.250.3370">
    <property type="match status" value="1"/>
</dbReference>
<comment type="pathway">
    <text evidence="1">Siderophore biosynthesis.</text>
</comment>
<dbReference type="PANTHER" id="PTHR34384">
    <property type="entry name" value="L-2,3-DIAMINOPROPANOATE--CITRATE LIGASE"/>
    <property type="match status" value="1"/>
</dbReference>
<dbReference type="Pfam" id="PF06276">
    <property type="entry name" value="FhuF"/>
    <property type="match status" value="1"/>
</dbReference>
<feature type="domain" description="AMP-binding enzyme C-terminal" evidence="5">
    <location>
        <begin position="912"/>
        <end position="985"/>
    </location>
</feature>
<evidence type="ECO:0000313" key="7">
    <source>
        <dbReference type="Proteomes" id="UP001349262"/>
    </source>
</evidence>